<dbReference type="GO" id="GO:0032259">
    <property type="term" value="P:methylation"/>
    <property type="evidence" value="ECO:0007669"/>
    <property type="project" value="UniProtKB-KW"/>
</dbReference>
<dbReference type="PRINTS" id="PR00508">
    <property type="entry name" value="S21N4MTFRASE"/>
</dbReference>
<dbReference type="InterPro" id="IPR001091">
    <property type="entry name" value="RM_Methyltransferase"/>
</dbReference>
<name>A0A426U8V4_9CHLR</name>
<feature type="region of interest" description="Disordered" evidence="4">
    <location>
        <begin position="409"/>
        <end position="432"/>
    </location>
</feature>
<proteinExistence type="inferred from homology"/>
<dbReference type="Proteomes" id="UP000280307">
    <property type="component" value="Unassembled WGS sequence"/>
</dbReference>
<organism evidence="7 8">
    <name type="scientific">Candidatus Viridilinea halotolerans</name>
    <dbReference type="NCBI Taxonomy" id="2491704"/>
    <lineage>
        <taxon>Bacteria</taxon>
        <taxon>Bacillati</taxon>
        <taxon>Chloroflexota</taxon>
        <taxon>Chloroflexia</taxon>
        <taxon>Chloroflexales</taxon>
        <taxon>Chloroflexineae</taxon>
        <taxon>Oscillochloridaceae</taxon>
        <taxon>Candidatus Viridilinea</taxon>
    </lineage>
</organism>
<dbReference type="InterPro" id="IPR011856">
    <property type="entry name" value="tRNA_endonuc-like_dom_sf"/>
</dbReference>
<comment type="caution">
    <text evidence="7">The sequence shown here is derived from an EMBL/GenBank/DDBJ whole genome shotgun (WGS) entry which is preliminary data.</text>
</comment>
<keyword evidence="2 7" id="KW-0808">Transferase</keyword>
<evidence type="ECO:0000256" key="4">
    <source>
        <dbReference type="SAM" id="MobiDB-lite"/>
    </source>
</evidence>
<evidence type="ECO:0000259" key="5">
    <source>
        <dbReference type="Pfam" id="PF01555"/>
    </source>
</evidence>
<dbReference type="GO" id="GO:0004519">
    <property type="term" value="F:endonuclease activity"/>
    <property type="evidence" value="ECO:0007669"/>
    <property type="project" value="InterPro"/>
</dbReference>
<dbReference type="Gene3D" id="3.40.50.150">
    <property type="entry name" value="Vaccinia Virus protein VP39"/>
    <property type="match status" value="1"/>
</dbReference>
<reference evidence="7 8" key="1">
    <citation type="submission" date="2018-12" db="EMBL/GenBank/DDBJ databases">
        <title>Genome Sequence of Candidatus Viridilinea halotolerans isolated from saline sulfide-rich spring.</title>
        <authorList>
            <person name="Grouzdev D.S."/>
            <person name="Burganskaya E.I."/>
            <person name="Krutkina M.S."/>
            <person name="Sukhacheva M.V."/>
            <person name="Gorlenko V.M."/>
        </authorList>
    </citation>
    <scope>NUCLEOTIDE SEQUENCE [LARGE SCALE GENOMIC DNA]</scope>
    <source>
        <strain evidence="7">Chok-6</strain>
    </source>
</reference>
<feature type="non-terminal residue" evidence="7">
    <location>
        <position position="1"/>
    </location>
</feature>
<comment type="similarity">
    <text evidence="3">Belongs to the N(4)/N(6)-methyltransferase family.</text>
</comment>
<gene>
    <name evidence="7" type="ORF">EI684_02460</name>
</gene>
<evidence type="ECO:0000256" key="1">
    <source>
        <dbReference type="ARBA" id="ARBA00022603"/>
    </source>
</evidence>
<dbReference type="Gene3D" id="3.40.1350.10">
    <property type="match status" value="1"/>
</dbReference>
<dbReference type="AlphaFoldDB" id="A0A426U8V4"/>
<accession>A0A426U8V4</accession>
<feature type="domain" description="Restriction endonuclease type IV Mrr" evidence="6">
    <location>
        <begin position="297"/>
        <end position="373"/>
    </location>
</feature>
<evidence type="ECO:0000313" key="8">
    <source>
        <dbReference type="Proteomes" id="UP000280307"/>
    </source>
</evidence>
<dbReference type="EMBL" id="RSAS01000102">
    <property type="protein sequence ID" value="RRR76733.1"/>
    <property type="molecule type" value="Genomic_DNA"/>
</dbReference>
<keyword evidence="1 7" id="KW-0489">Methyltransferase</keyword>
<dbReference type="SUPFAM" id="SSF53335">
    <property type="entry name" value="S-adenosyl-L-methionine-dependent methyltransferases"/>
    <property type="match status" value="1"/>
</dbReference>
<dbReference type="GO" id="GO:0009307">
    <property type="term" value="P:DNA restriction-modification system"/>
    <property type="evidence" value="ECO:0007669"/>
    <property type="project" value="InterPro"/>
</dbReference>
<dbReference type="Pfam" id="PF01555">
    <property type="entry name" value="N6_N4_Mtase"/>
    <property type="match status" value="1"/>
</dbReference>
<sequence>LHRVLKPTGSLYLHCDPTASHYLKIILDGVFGPQNFRNEIVWKRTSAHSDAKRWSPVSDTLLYYVKSDKLVWNPQHGDHDPGYVASKYRYDDEDGRGPYQLDNMTSPNPRPNLMYTWMGHASPSLGWRYSQETMQKLHDEGRIWYPDNKDKRPRLKRYLNENIGRILDTIWADIPPINSQAAERMGYPTQKPLALLERIIAASSNAGDLVLDPFCGCGTTIDAAQRLERKWIGIDITHLAIALQKYRLQDAHPGLAIRVVGEPEDVGAARQLAQDDRFQFQWWALSLIRARPLGGEVGKAGKKGADKGVDGVITFMDEAGGKLKRAIVQVKSGKVSSRDIRDLVGTLNREQAQIGLFVTLEEPTRDMVSEAASAGVYTAAWSQERYAAVQILTIAELLRGARPKMPHAYGTFKDAPRATPASAAEQQGMEMD</sequence>
<dbReference type="GO" id="GO:0008170">
    <property type="term" value="F:N-methyltransferase activity"/>
    <property type="evidence" value="ECO:0007669"/>
    <property type="project" value="InterPro"/>
</dbReference>
<evidence type="ECO:0000256" key="3">
    <source>
        <dbReference type="RuleBase" id="RU362026"/>
    </source>
</evidence>
<feature type="domain" description="DNA methylase N-4/N-6" evidence="5">
    <location>
        <begin position="2"/>
        <end position="238"/>
    </location>
</feature>
<evidence type="ECO:0000313" key="7">
    <source>
        <dbReference type="EMBL" id="RRR76733.1"/>
    </source>
</evidence>
<evidence type="ECO:0000256" key="2">
    <source>
        <dbReference type="ARBA" id="ARBA00022679"/>
    </source>
</evidence>
<dbReference type="Pfam" id="PF04471">
    <property type="entry name" value="Mrr_cat"/>
    <property type="match status" value="1"/>
</dbReference>
<dbReference type="InterPro" id="IPR002941">
    <property type="entry name" value="DNA_methylase_N4/N6"/>
</dbReference>
<dbReference type="EC" id="2.1.1.-" evidence="3"/>
<dbReference type="GO" id="GO:0003677">
    <property type="term" value="F:DNA binding"/>
    <property type="evidence" value="ECO:0007669"/>
    <property type="project" value="InterPro"/>
</dbReference>
<dbReference type="InterPro" id="IPR029063">
    <property type="entry name" value="SAM-dependent_MTases_sf"/>
</dbReference>
<evidence type="ECO:0000259" key="6">
    <source>
        <dbReference type="Pfam" id="PF04471"/>
    </source>
</evidence>
<dbReference type="InterPro" id="IPR007560">
    <property type="entry name" value="Restrct_endonuc_IV_Mrr"/>
</dbReference>
<protein>
    <recommendedName>
        <fullName evidence="3">Methyltransferase</fullName>
        <ecNumber evidence="3">2.1.1.-</ecNumber>
    </recommendedName>
</protein>